<keyword evidence="1 10" id="KW-0963">Cytoplasm</keyword>
<evidence type="ECO:0000259" key="14">
    <source>
        <dbReference type="Pfam" id="PF08245"/>
    </source>
</evidence>
<evidence type="ECO:0000256" key="6">
    <source>
        <dbReference type="ARBA" id="ARBA00022960"/>
    </source>
</evidence>
<dbReference type="GO" id="GO:0005737">
    <property type="term" value="C:cytoplasm"/>
    <property type="evidence" value="ECO:0007669"/>
    <property type="project" value="UniProtKB-SubCell"/>
</dbReference>
<dbReference type="SUPFAM" id="SSF53244">
    <property type="entry name" value="MurD-like peptide ligases, peptide-binding domain"/>
    <property type="match status" value="1"/>
</dbReference>
<dbReference type="Gene3D" id="3.90.190.20">
    <property type="entry name" value="Mur ligase, C-terminal domain"/>
    <property type="match status" value="1"/>
</dbReference>
<dbReference type="InterPro" id="IPR036615">
    <property type="entry name" value="Mur_ligase_C_dom_sf"/>
</dbReference>
<evidence type="ECO:0000313" key="16">
    <source>
        <dbReference type="Proteomes" id="UP000504714"/>
    </source>
</evidence>
<evidence type="ECO:0000313" key="15">
    <source>
        <dbReference type="EMBL" id="GFN47347.1"/>
    </source>
</evidence>
<comment type="subcellular location">
    <subcellularLocation>
        <location evidence="10 11">Cytoplasm</location>
    </subcellularLocation>
</comment>
<feature type="domain" description="Mur ligase C-terminal" evidence="13">
    <location>
        <begin position="395"/>
        <end position="504"/>
    </location>
</feature>
<dbReference type="InterPro" id="IPR035911">
    <property type="entry name" value="MurE/MurF_N"/>
</dbReference>
<dbReference type="AlphaFoldDB" id="A0A6L2ZR45"/>
<dbReference type="InterPro" id="IPR000713">
    <property type="entry name" value="Mur_ligase_N"/>
</dbReference>
<dbReference type="InterPro" id="IPR051046">
    <property type="entry name" value="MurCDEF_CellWall_CoF430Synth"/>
</dbReference>
<keyword evidence="7 10" id="KW-0573">Peptidoglycan synthesis</keyword>
<keyword evidence="3 10" id="KW-0132">Cell division</keyword>
<dbReference type="Pfam" id="PF01225">
    <property type="entry name" value="Mur_ligase"/>
    <property type="match status" value="1"/>
</dbReference>
<dbReference type="Gene3D" id="3.40.1190.10">
    <property type="entry name" value="Mur-like, catalytic domain"/>
    <property type="match status" value="1"/>
</dbReference>
<dbReference type="SUPFAM" id="SSF63418">
    <property type="entry name" value="MurE/MurF N-terminal domain"/>
    <property type="match status" value="1"/>
</dbReference>
<reference evidence="15 16" key="1">
    <citation type="submission" date="2020-06" db="EMBL/GenBank/DDBJ databases">
        <title>The genome sequence of Candidatus Regiella insecticola strain Tut.</title>
        <authorList>
            <person name="Nikoh N."/>
            <person name="Tsuchida T."/>
            <person name="Koga R."/>
            <person name="Oshima K."/>
            <person name="Hattori M."/>
            <person name="Fukatsu T."/>
        </authorList>
    </citation>
    <scope>NUCLEOTIDE SEQUENCE [LARGE SCALE GENOMIC DNA]</scope>
    <source>
        <strain evidence="15 16">Tut</strain>
    </source>
</reference>
<dbReference type="GO" id="GO:0008360">
    <property type="term" value="P:regulation of cell shape"/>
    <property type="evidence" value="ECO:0007669"/>
    <property type="project" value="UniProtKB-KW"/>
</dbReference>
<dbReference type="EMBL" id="BLXO01000009">
    <property type="protein sequence ID" value="GFN47347.1"/>
    <property type="molecule type" value="Genomic_DNA"/>
</dbReference>
<sequence length="521" mass="55121">MIPLSLRQLAQELNAELIGIEHASDHALVTQVVIDSRKLSTGCLFVALKGARFDGHDFAEEAIAAGAMALLVNKIAMNKQQVDPSLYPSPLKLPFGCQGDRPMSVDNYVIRRAPAANNAAASKAKGISLKSVPLPIPQLVVKDTRLALGQLASWLRQQVSARVVAVTGSSGKTSVKEMTAAILRQCKTPTKKNSHVLYTSGNQNNDIGVPLTLLRLTAEHDFAVIELGANHLGEIAYSAGLSRPESVLVNNLAAAHLEGFGSLAAVAQAKGEIFSVLPPQGYAIINADSHDWPHWKGMLSQQRIWRFAFNAGDGIDFFASDIKVDSQTTRFILHSPLGSVAISLSLLGRHNVANALAAAALAMSVGADLEAIAEGLAQSHATPGRLFPMLLAEGKLLLDDSYNANVGSMIAAAQLLAEMPGYRVMAVGDMGELGGTAVDCHRQVGSAARQAGIDKVLSVGTLSQQLSSASGNGEHFHDQEALTARLKQLLQAHPIITLLIKGSRSSGMENVVQALQEKASC</sequence>
<comment type="pathway">
    <text evidence="10 11">Cell wall biogenesis; peptidoglycan biosynthesis.</text>
</comment>
<keyword evidence="2 10" id="KW-0436">Ligase</keyword>
<dbReference type="Pfam" id="PF02875">
    <property type="entry name" value="Mur_ligase_C"/>
    <property type="match status" value="1"/>
</dbReference>
<keyword evidence="5 10" id="KW-0067">ATP-binding</keyword>
<comment type="function">
    <text evidence="10 11">Involved in cell wall formation. Catalyzes the final step in the synthesis of UDP-N-acetylmuramoyl-pentapeptide, the precursor of murein.</text>
</comment>
<dbReference type="InterPro" id="IPR004101">
    <property type="entry name" value="Mur_ligase_C"/>
</dbReference>
<dbReference type="InterPro" id="IPR036565">
    <property type="entry name" value="Mur-like_cat_sf"/>
</dbReference>
<evidence type="ECO:0000256" key="7">
    <source>
        <dbReference type="ARBA" id="ARBA00022984"/>
    </source>
</evidence>
<evidence type="ECO:0000256" key="9">
    <source>
        <dbReference type="ARBA" id="ARBA00023316"/>
    </source>
</evidence>
<proteinExistence type="inferred from homology"/>
<protein>
    <recommendedName>
        <fullName evidence="10 11">UDP-N-acetylmuramoyl-tripeptide--D-alanyl-D-alanine ligase</fullName>
        <ecNumber evidence="10 11">6.3.2.10</ecNumber>
    </recommendedName>
    <alternativeName>
        <fullName evidence="10">D-alanyl-D-alanine-adding enzyme</fullName>
    </alternativeName>
</protein>
<organism evidence="15 16">
    <name type="scientific">Candidatus Regiella insecticola</name>
    <dbReference type="NCBI Taxonomy" id="138073"/>
    <lineage>
        <taxon>Bacteria</taxon>
        <taxon>Pseudomonadati</taxon>
        <taxon>Pseudomonadota</taxon>
        <taxon>Gammaproteobacteria</taxon>
        <taxon>Enterobacterales</taxon>
        <taxon>Enterobacteriaceae</taxon>
        <taxon>aphid secondary symbionts</taxon>
        <taxon>Candidatus Regiella</taxon>
    </lineage>
</organism>
<evidence type="ECO:0000256" key="8">
    <source>
        <dbReference type="ARBA" id="ARBA00023306"/>
    </source>
</evidence>
<dbReference type="EC" id="6.3.2.10" evidence="10 11"/>
<evidence type="ECO:0000256" key="4">
    <source>
        <dbReference type="ARBA" id="ARBA00022741"/>
    </source>
</evidence>
<accession>A0A6L2ZR45</accession>
<gene>
    <name evidence="10 15" type="primary">murF</name>
    <name evidence="15" type="ORF">RINTU1_33740</name>
</gene>
<dbReference type="PANTHER" id="PTHR43024">
    <property type="entry name" value="UDP-N-ACETYLMURAMOYL-TRIPEPTIDE--D-ALANYL-D-ALANINE LIGASE"/>
    <property type="match status" value="1"/>
</dbReference>
<comment type="similarity">
    <text evidence="10">Belongs to the MurCDEF family. MurF subfamily.</text>
</comment>
<dbReference type="GO" id="GO:0005524">
    <property type="term" value="F:ATP binding"/>
    <property type="evidence" value="ECO:0007669"/>
    <property type="project" value="UniProtKB-UniRule"/>
</dbReference>
<evidence type="ECO:0000256" key="3">
    <source>
        <dbReference type="ARBA" id="ARBA00022618"/>
    </source>
</evidence>
<evidence type="ECO:0000256" key="2">
    <source>
        <dbReference type="ARBA" id="ARBA00022598"/>
    </source>
</evidence>
<keyword evidence="9 10" id="KW-0961">Cell wall biogenesis/degradation</keyword>
<evidence type="ECO:0000256" key="10">
    <source>
        <dbReference type="HAMAP-Rule" id="MF_02019"/>
    </source>
</evidence>
<evidence type="ECO:0000259" key="13">
    <source>
        <dbReference type="Pfam" id="PF02875"/>
    </source>
</evidence>
<dbReference type="SUPFAM" id="SSF53623">
    <property type="entry name" value="MurD-like peptide ligases, catalytic domain"/>
    <property type="match status" value="1"/>
</dbReference>
<comment type="caution">
    <text evidence="15">The sequence shown here is derived from an EMBL/GenBank/DDBJ whole genome shotgun (WGS) entry which is preliminary data.</text>
</comment>
<evidence type="ECO:0000256" key="1">
    <source>
        <dbReference type="ARBA" id="ARBA00022490"/>
    </source>
</evidence>
<dbReference type="GO" id="GO:0009252">
    <property type="term" value="P:peptidoglycan biosynthetic process"/>
    <property type="evidence" value="ECO:0007669"/>
    <property type="project" value="UniProtKB-UniRule"/>
</dbReference>
<dbReference type="UniPathway" id="UPA00219"/>
<dbReference type="GO" id="GO:0047480">
    <property type="term" value="F:UDP-N-acetylmuramoyl-tripeptide-D-alanyl-D-alanine ligase activity"/>
    <property type="evidence" value="ECO:0007669"/>
    <property type="project" value="UniProtKB-UniRule"/>
</dbReference>
<evidence type="ECO:0000259" key="12">
    <source>
        <dbReference type="Pfam" id="PF01225"/>
    </source>
</evidence>
<keyword evidence="8 10" id="KW-0131">Cell cycle</keyword>
<dbReference type="InterPro" id="IPR005863">
    <property type="entry name" value="UDP-N-AcMur_synth"/>
</dbReference>
<name>A0A6L2ZR45_9ENTR</name>
<dbReference type="PANTHER" id="PTHR43024:SF1">
    <property type="entry name" value="UDP-N-ACETYLMURAMOYL-TRIPEPTIDE--D-ALANYL-D-ALANINE LIGASE"/>
    <property type="match status" value="1"/>
</dbReference>
<dbReference type="HAMAP" id="MF_02019">
    <property type="entry name" value="MurF"/>
    <property type="match status" value="1"/>
</dbReference>
<dbReference type="Pfam" id="PF08245">
    <property type="entry name" value="Mur_ligase_M"/>
    <property type="match status" value="1"/>
</dbReference>
<evidence type="ECO:0000256" key="5">
    <source>
        <dbReference type="ARBA" id="ARBA00022840"/>
    </source>
</evidence>
<dbReference type="Proteomes" id="UP000504714">
    <property type="component" value="Unassembled WGS sequence"/>
</dbReference>
<feature type="binding site" evidence="10">
    <location>
        <begin position="168"/>
        <end position="174"/>
    </location>
    <ligand>
        <name>ATP</name>
        <dbReference type="ChEBI" id="CHEBI:30616"/>
    </ligand>
</feature>
<evidence type="ECO:0000256" key="11">
    <source>
        <dbReference type="RuleBase" id="RU004136"/>
    </source>
</evidence>
<dbReference type="NCBIfam" id="NF008041">
    <property type="entry name" value="PRK10773.1"/>
    <property type="match status" value="1"/>
</dbReference>
<keyword evidence="4 10" id="KW-0547">Nucleotide-binding</keyword>
<dbReference type="NCBIfam" id="TIGR01143">
    <property type="entry name" value="murF"/>
    <property type="match status" value="1"/>
</dbReference>
<dbReference type="GO" id="GO:0051301">
    <property type="term" value="P:cell division"/>
    <property type="evidence" value="ECO:0007669"/>
    <property type="project" value="UniProtKB-KW"/>
</dbReference>
<feature type="domain" description="Mur ligase N-terminal catalytic" evidence="12">
    <location>
        <begin position="29"/>
        <end position="76"/>
    </location>
</feature>
<feature type="domain" description="Mur ligase central" evidence="14">
    <location>
        <begin position="166"/>
        <end position="362"/>
    </location>
</feature>
<keyword evidence="6 10" id="KW-0133">Cell shape</keyword>
<dbReference type="InterPro" id="IPR013221">
    <property type="entry name" value="Mur_ligase_cen"/>
</dbReference>
<comment type="catalytic activity">
    <reaction evidence="10 11">
        <text>D-alanyl-D-alanine + UDP-N-acetyl-alpha-D-muramoyl-L-alanyl-gamma-D-glutamyl-meso-2,6-diaminopimelate + ATP = UDP-N-acetyl-alpha-D-muramoyl-L-alanyl-gamma-D-glutamyl-meso-2,6-diaminopimeloyl-D-alanyl-D-alanine + ADP + phosphate + H(+)</text>
        <dbReference type="Rhea" id="RHEA:28374"/>
        <dbReference type="ChEBI" id="CHEBI:15378"/>
        <dbReference type="ChEBI" id="CHEBI:30616"/>
        <dbReference type="ChEBI" id="CHEBI:43474"/>
        <dbReference type="ChEBI" id="CHEBI:57822"/>
        <dbReference type="ChEBI" id="CHEBI:61386"/>
        <dbReference type="ChEBI" id="CHEBI:83905"/>
        <dbReference type="ChEBI" id="CHEBI:456216"/>
        <dbReference type="EC" id="6.3.2.10"/>
    </reaction>
</comment>
<dbReference type="GO" id="GO:0071555">
    <property type="term" value="P:cell wall organization"/>
    <property type="evidence" value="ECO:0007669"/>
    <property type="project" value="UniProtKB-KW"/>
</dbReference>
<dbReference type="Gene3D" id="3.40.1390.10">
    <property type="entry name" value="MurE/MurF, N-terminal domain"/>
    <property type="match status" value="1"/>
</dbReference>